<evidence type="ECO:0000259" key="3">
    <source>
        <dbReference type="PROSITE" id="PS51186"/>
    </source>
</evidence>
<dbReference type="Pfam" id="PF00583">
    <property type="entry name" value="Acetyltransf_1"/>
    <property type="match status" value="1"/>
</dbReference>
<dbReference type="AlphaFoldDB" id="A0A4R0IVV6"/>
<sequence length="159" mass="17701">MELRGFTSGYDGLVASWAVDASEVELLSGRPEYPFPAELTASWRKADPDIESYLLFDGERPVGYGEVWLDEEEDEVELARIIVDPAVRGRGIGLELVRALLEPAGKAGFSEVFLRVRPENAVAIATYQRSGFVDVPAGLMDEWNADQPVAYRWMRYAGD</sequence>
<feature type="domain" description="N-acetyltransferase" evidence="3">
    <location>
        <begin position="1"/>
        <end position="158"/>
    </location>
</feature>
<evidence type="ECO:0000313" key="5">
    <source>
        <dbReference type="Proteomes" id="UP000293342"/>
    </source>
</evidence>
<name>A0A4R0IVV6_9ACTN</name>
<dbReference type="PANTHER" id="PTHR43877">
    <property type="entry name" value="AMINOALKYLPHOSPHONATE N-ACETYLTRANSFERASE-RELATED-RELATED"/>
    <property type="match status" value="1"/>
</dbReference>
<dbReference type="CDD" id="cd04301">
    <property type="entry name" value="NAT_SF"/>
    <property type="match status" value="1"/>
</dbReference>
<dbReference type="Proteomes" id="UP000293342">
    <property type="component" value="Unassembled WGS sequence"/>
</dbReference>
<dbReference type="OrthoDB" id="3377533at2"/>
<evidence type="ECO:0000256" key="1">
    <source>
        <dbReference type="ARBA" id="ARBA00022679"/>
    </source>
</evidence>
<protein>
    <submittedName>
        <fullName evidence="4">GNAT family N-acetyltransferase</fullName>
    </submittedName>
</protein>
<dbReference type="GO" id="GO:0016747">
    <property type="term" value="F:acyltransferase activity, transferring groups other than amino-acyl groups"/>
    <property type="evidence" value="ECO:0007669"/>
    <property type="project" value="InterPro"/>
</dbReference>
<dbReference type="InterPro" id="IPR016181">
    <property type="entry name" value="Acyl_CoA_acyltransferase"/>
</dbReference>
<keyword evidence="1 4" id="KW-0808">Transferase</keyword>
<gene>
    <name evidence="4" type="ORF">E0H75_41320</name>
</gene>
<evidence type="ECO:0000313" key="4">
    <source>
        <dbReference type="EMBL" id="TCC36704.1"/>
    </source>
</evidence>
<keyword evidence="2" id="KW-0012">Acyltransferase</keyword>
<accession>A0A4R0IVV6</accession>
<proteinExistence type="predicted"/>
<dbReference type="Gene3D" id="3.40.630.30">
    <property type="match status" value="1"/>
</dbReference>
<evidence type="ECO:0000256" key="2">
    <source>
        <dbReference type="ARBA" id="ARBA00023315"/>
    </source>
</evidence>
<reference evidence="4 5" key="1">
    <citation type="submission" date="2019-02" db="EMBL/GenBank/DDBJ databases">
        <title>Kribbella capetownensis sp. nov. and Kribbella speibonae sp. nov., isolated from soil.</title>
        <authorList>
            <person name="Curtis S.M."/>
            <person name="Norton I."/>
            <person name="Everest G.J."/>
            <person name="Meyers P.R."/>
        </authorList>
    </citation>
    <scope>NUCLEOTIDE SEQUENCE [LARGE SCALE GENOMIC DNA]</scope>
    <source>
        <strain evidence="4 5">YM53</strain>
    </source>
</reference>
<dbReference type="PROSITE" id="PS51186">
    <property type="entry name" value="GNAT"/>
    <property type="match status" value="1"/>
</dbReference>
<keyword evidence="5" id="KW-1185">Reference proteome</keyword>
<organism evidence="4 5">
    <name type="scientific">Kribbella capetownensis</name>
    <dbReference type="NCBI Taxonomy" id="1572659"/>
    <lineage>
        <taxon>Bacteria</taxon>
        <taxon>Bacillati</taxon>
        <taxon>Actinomycetota</taxon>
        <taxon>Actinomycetes</taxon>
        <taxon>Propionibacteriales</taxon>
        <taxon>Kribbellaceae</taxon>
        <taxon>Kribbella</taxon>
    </lineage>
</organism>
<comment type="caution">
    <text evidence="4">The sequence shown here is derived from an EMBL/GenBank/DDBJ whole genome shotgun (WGS) entry which is preliminary data.</text>
</comment>
<dbReference type="EMBL" id="SJKD01000016">
    <property type="protein sequence ID" value="TCC36704.1"/>
    <property type="molecule type" value="Genomic_DNA"/>
</dbReference>
<dbReference type="SUPFAM" id="SSF55729">
    <property type="entry name" value="Acyl-CoA N-acyltransferases (Nat)"/>
    <property type="match status" value="1"/>
</dbReference>
<dbReference type="InterPro" id="IPR050832">
    <property type="entry name" value="Bact_Acetyltransf"/>
</dbReference>
<dbReference type="RefSeq" id="WP_131519194.1">
    <property type="nucleotide sequence ID" value="NZ_SJKD01000016.1"/>
</dbReference>
<dbReference type="InterPro" id="IPR000182">
    <property type="entry name" value="GNAT_dom"/>
</dbReference>